<dbReference type="Gene3D" id="3.90.1150.10">
    <property type="entry name" value="Aspartate Aminotransferase, domain 1"/>
    <property type="match status" value="1"/>
</dbReference>
<evidence type="ECO:0000256" key="4">
    <source>
        <dbReference type="ARBA" id="ARBA00022898"/>
    </source>
</evidence>
<dbReference type="GO" id="GO:0030170">
    <property type="term" value="F:pyridoxal phosphate binding"/>
    <property type="evidence" value="ECO:0007669"/>
    <property type="project" value="InterPro"/>
</dbReference>
<dbReference type="NCBIfam" id="TIGR00707">
    <property type="entry name" value="argD"/>
    <property type="match status" value="1"/>
</dbReference>
<keyword evidence="1 5" id="KW-0055">Arginine biosynthesis</keyword>
<evidence type="ECO:0000313" key="6">
    <source>
        <dbReference type="EMBL" id="MPR30724.1"/>
    </source>
</evidence>
<dbReference type="RefSeq" id="WP_162003517.1">
    <property type="nucleotide sequence ID" value="NZ_VOSJ01000453.1"/>
</dbReference>
<keyword evidence="7" id="KW-1185">Reference proteome</keyword>
<dbReference type="FunFam" id="3.40.640.10:FF:000004">
    <property type="entry name" value="Acetylornithine aminotransferase"/>
    <property type="match status" value="1"/>
</dbReference>
<keyword evidence="5" id="KW-0963">Cytoplasm</keyword>
<dbReference type="InterPro" id="IPR005814">
    <property type="entry name" value="Aminotrans_3"/>
</dbReference>
<dbReference type="EMBL" id="VOSK01000431">
    <property type="protein sequence ID" value="MPR30724.1"/>
    <property type="molecule type" value="Genomic_DNA"/>
</dbReference>
<comment type="subunit">
    <text evidence="5">Homodimer.</text>
</comment>
<dbReference type="HAMAP" id="MF_01107">
    <property type="entry name" value="ArgD_aminotrans_3"/>
    <property type="match status" value="1"/>
</dbReference>
<dbReference type="Gene3D" id="3.40.640.10">
    <property type="entry name" value="Type I PLP-dependent aspartate aminotransferase-like (Major domain)"/>
    <property type="match status" value="1"/>
</dbReference>
<evidence type="ECO:0000256" key="3">
    <source>
        <dbReference type="ARBA" id="ARBA00022679"/>
    </source>
</evidence>
<comment type="cofactor">
    <cofactor evidence="5">
        <name>pyridoxal 5'-phosphate</name>
        <dbReference type="ChEBI" id="CHEBI:597326"/>
    </cofactor>
    <text evidence="5">Binds 1 pyridoxal phosphate per subunit.</text>
</comment>
<dbReference type="UniPathway" id="UPA00068">
    <property type="reaction ID" value="UER00109"/>
</dbReference>
<comment type="pathway">
    <text evidence="5">Amino-acid biosynthesis; L-arginine biosynthesis; N(2)-acetyl-L-ornithine from L-glutamate: step 4/4.</text>
</comment>
<comment type="subcellular location">
    <subcellularLocation>
        <location evidence="5">Cytoplasm</location>
    </subcellularLocation>
</comment>
<keyword evidence="5" id="KW-0028">Amino-acid biosynthesis</keyword>
<feature type="binding site" evidence="5">
    <location>
        <position position="271"/>
    </location>
    <ligand>
        <name>N(2)-acetyl-L-ornithine</name>
        <dbReference type="ChEBI" id="CHEBI:57805"/>
    </ligand>
</feature>
<keyword evidence="2 5" id="KW-0032">Aminotransferase</keyword>
<comment type="similarity">
    <text evidence="5">Belongs to the class-III pyridoxal-phosphate-dependent aminotransferase family. ArgD subfamily.</text>
</comment>
<dbReference type="PIRSF" id="PIRSF000521">
    <property type="entry name" value="Transaminase_4ab_Lys_Orn"/>
    <property type="match status" value="1"/>
</dbReference>
<feature type="binding site" evidence="5">
    <location>
        <position position="272"/>
    </location>
    <ligand>
        <name>pyridoxal 5'-phosphate</name>
        <dbReference type="ChEBI" id="CHEBI:597326"/>
    </ligand>
</feature>
<proteinExistence type="inferred from homology"/>
<gene>
    <name evidence="5" type="primary">argD</name>
    <name evidence="6" type="ORF">FS320_38585</name>
</gene>
<evidence type="ECO:0000256" key="5">
    <source>
        <dbReference type="HAMAP-Rule" id="MF_01107"/>
    </source>
</evidence>
<reference evidence="6 7" key="1">
    <citation type="journal article" date="2019" name="Syst. Appl. Microbiol.">
        <title>Microvirga tunisiensis sp. nov., a root nodule symbiotic bacterium isolated from Lupinus micranthus and L. luteus grown in Northern Tunisia.</title>
        <authorList>
            <person name="Msaddak A."/>
            <person name="Rejili M."/>
            <person name="Duran D."/>
            <person name="Mars M."/>
            <person name="Palacios J.M."/>
            <person name="Ruiz-Argueso T."/>
            <person name="Rey L."/>
            <person name="Imperial J."/>
        </authorList>
    </citation>
    <scope>NUCLEOTIDE SEQUENCE [LARGE SCALE GENOMIC DNA]</scope>
    <source>
        <strain evidence="6 7">Lmie10</strain>
    </source>
</reference>
<dbReference type="PROSITE" id="PS00600">
    <property type="entry name" value="AA_TRANSFER_CLASS_3"/>
    <property type="match status" value="1"/>
</dbReference>
<dbReference type="InterPro" id="IPR050103">
    <property type="entry name" value="Class-III_PLP-dep_AT"/>
</dbReference>
<feature type="binding site" evidence="5">
    <location>
        <position position="129"/>
    </location>
    <ligand>
        <name>pyridoxal 5'-phosphate</name>
        <dbReference type="ChEBI" id="CHEBI:597326"/>
    </ligand>
</feature>
<comment type="catalytic activity">
    <reaction evidence="5">
        <text>N(2)-acetyl-L-ornithine + 2-oxoglutarate = N-acetyl-L-glutamate 5-semialdehyde + L-glutamate</text>
        <dbReference type="Rhea" id="RHEA:18049"/>
        <dbReference type="ChEBI" id="CHEBI:16810"/>
        <dbReference type="ChEBI" id="CHEBI:29123"/>
        <dbReference type="ChEBI" id="CHEBI:29985"/>
        <dbReference type="ChEBI" id="CHEBI:57805"/>
        <dbReference type="EC" id="2.6.1.11"/>
    </reaction>
</comment>
<keyword evidence="4 5" id="KW-0663">Pyridoxal phosphate</keyword>
<dbReference type="Proteomes" id="UP000403266">
    <property type="component" value="Unassembled WGS sequence"/>
</dbReference>
<feature type="binding site" evidence="5">
    <location>
        <position position="132"/>
    </location>
    <ligand>
        <name>N(2)-acetyl-L-ornithine</name>
        <dbReference type="ChEBI" id="CHEBI:57805"/>
    </ligand>
</feature>
<dbReference type="InterPro" id="IPR049704">
    <property type="entry name" value="Aminotrans_3_PPA_site"/>
</dbReference>
<sequence>MTSPLLPTFARAELSFEKGEGPWLYGRDGERYLDFGAGIAVNALGHAHPHLVKALTEQASKIWHSSNLFQIPEGERLAQRLVDSTFADFVFFTNSGAEANEAAIKMARRYHYVNGNPERFHIVTFEGAFHGRTLGTIAAGGQAKYLEGFGPKVQGFDQVPPEDLEALKAVIGPHTAALMIEPIQGEGGVRSVSNAFLRELRALCDSQGLLLIFDEIQTGVGRTGKLFAYEWSGVTPDIMTVAKGIGGGFPLGACLATAEAGKGLTLGTHGTTFGGNPLAMAVGNAVLDVILEPGFLESVERKGLLLKQRLAELKDRHPSVIAEVRGQGLIMGLRTVVPNTDFVSAARDQKLIVIGAGDNVVRLLPPLIITEADLGEAINRLDDACAAIEAKQKTAVPPGAVQ</sequence>
<dbReference type="PANTHER" id="PTHR11986">
    <property type="entry name" value="AMINOTRANSFERASE CLASS III"/>
    <property type="match status" value="1"/>
</dbReference>
<name>A0A5N7MXA7_9HYPH</name>
<comment type="caution">
    <text evidence="6">The sequence shown here is derived from an EMBL/GenBank/DDBJ whole genome shotgun (WGS) entry which is preliminary data.</text>
</comment>
<dbReference type="InterPro" id="IPR015424">
    <property type="entry name" value="PyrdxlP-dep_Trfase"/>
</dbReference>
<dbReference type="GO" id="GO:0006526">
    <property type="term" value="P:L-arginine biosynthetic process"/>
    <property type="evidence" value="ECO:0007669"/>
    <property type="project" value="UniProtKB-UniRule"/>
</dbReference>
<protein>
    <recommendedName>
        <fullName evidence="5">Acetylornithine aminotransferase</fullName>
        <shortName evidence="5">ACOAT</shortName>
        <ecNumber evidence="5">2.6.1.11</ecNumber>
    </recommendedName>
</protein>
<dbReference type="Pfam" id="PF00202">
    <property type="entry name" value="Aminotran_3"/>
    <property type="match status" value="1"/>
</dbReference>
<organism evidence="6 7">
    <name type="scientific">Microvirga tunisiensis</name>
    <dbReference type="NCBI Taxonomy" id="2108360"/>
    <lineage>
        <taxon>Bacteria</taxon>
        <taxon>Pseudomonadati</taxon>
        <taxon>Pseudomonadota</taxon>
        <taxon>Alphaproteobacteria</taxon>
        <taxon>Hyphomicrobiales</taxon>
        <taxon>Methylobacteriaceae</taxon>
        <taxon>Microvirga</taxon>
    </lineage>
</organism>
<dbReference type="InterPro" id="IPR015422">
    <property type="entry name" value="PyrdxlP-dep_Trfase_small"/>
</dbReference>
<dbReference type="InterPro" id="IPR015421">
    <property type="entry name" value="PyrdxlP-dep_Trfase_major"/>
</dbReference>
<evidence type="ECO:0000256" key="1">
    <source>
        <dbReference type="ARBA" id="ARBA00022571"/>
    </source>
</evidence>
<dbReference type="NCBIfam" id="NF002325">
    <property type="entry name" value="PRK01278.1"/>
    <property type="match status" value="1"/>
</dbReference>
<feature type="binding site" evidence="5">
    <location>
        <begin position="96"/>
        <end position="97"/>
    </location>
    <ligand>
        <name>pyridoxal 5'-phosphate</name>
        <dbReference type="ChEBI" id="CHEBI:597326"/>
    </ligand>
</feature>
<dbReference type="EC" id="2.6.1.11" evidence="5"/>
<dbReference type="PANTHER" id="PTHR11986:SF113">
    <property type="entry name" value="SUCCINYLORNITHINE TRANSAMINASE"/>
    <property type="match status" value="1"/>
</dbReference>
<dbReference type="GO" id="GO:0003992">
    <property type="term" value="F:N2-acetyl-L-ornithine:2-oxoglutarate 5-aminotransferase activity"/>
    <property type="evidence" value="ECO:0007669"/>
    <property type="project" value="UniProtKB-UniRule"/>
</dbReference>
<comment type="miscellaneous">
    <text evidence="5">May also have succinyldiaminopimelate aminotransferase activity, thus carrying out the corresponding step in lysine biosynthesis.</text>
</comment>
<dbReference type="GO" id="GO:0005737">
    <property type="term" value="C:cytoplasm"/>
    <property type="evidence" value="ECO:0007669"/>
    <property type="project" value="UniProtKB-SubCell"/>
</dbReference>
<dbReference type="SUPFAM" id="SSF53383">
    <property type="entry name" value="PLP-dependent transferases"/>
    <property type="match status" value="1"/>
</dbReference>
<feature type="binding site" evidence="5">
    <location>
        <begin position="214"/>
        <end position="217"/>
    </location>
    <ligand>
        <name>pyridoxal 5'-phosphate</name>
        <dbReference type="ChEBI" id="CHEBI:597326"/>
    </ligand>
</feature>
<keyword evidence="3 5" id="KW-0808">Transferase</keyword>
<evidence type="ECO:0000256" key="2">
    <source>
        <dbReference type="ARBA" id="ARBA00022576"/>
    </source>
</evidence>
<dbReference type="InterPro" id="IPR004636">
    <property type="entry name" value="AcOrn/SuccOrn_fam"/>
</dbReference>
<feature type="modified residue" description="N6-(pyridoxal phosphate)lysine" evidence="5">
    <location>
        <position position="243"/>
    </location>
</feature>
<accession>A0A5N7MXA7</accession>
<dbReference type="AlphaFoldDB" id="A0A5N7MXA7"/>
<dbReference type="GO" id="GO:0042802">
    <property type="term" value="F:identical protein binding"/>
    <property type="evidence" value="ECO:0007669"/>
    <property type="project" value="TreeGrafter"/>
</dbReference>
<evidence type="ECO:0000313" key="7">
    <source>
        <dbReference type="Proteomes" id="UP000403266"/>
    </source>
</evidence>
<dbReference type="CDD" id="cd00610">
    <property type="entry name" value="OAT_like"/>
    <property type="match status" value="1"/>
</dbReference>